<feature type="transmembrane region" description="Helical" evidence="2">
    <location>
        <begin position="101"/>
        <end position="121"/>
    </location>
</feature>
<feature type="domain" description="DUF6534" evidence="3">
    <location>
        <begin position="110"/>
        <end position="195"/>
    </location>
</feature>
<evidence type="ECO:0000259" key="3">
    <source>
        <dbReference type="Pfam" id="PF20152"/>
    </source>
</evidence>
<gene>
    <name evidence="4" type="ORF">RHS04_06308</name>
</gene>
<protein>
    <recommendedName>
        <fullName evidence="3">DUF6534 domain-containing protein</fullName>
    </recommendedName>
</protein>
<dbReference type="PANTHER" id="PTHR40465">
    <property type="entry name" value="CHROMOSOME 1, WHOLE GENOME SHOTGUN SEQUENCE"/>
    <property type="match status" value="1"/>
</dbReference>
<reference evidence="4" key="1">
    <citation type="submission" date="2020-09" db="EMBL/GenBank/DDBJ databases">
        <title>Comparative genome analyses of four rice-infecting Rhizoctonia solani isolates reveal extensive enrichment of homogalacturonan modification genes.</title>
        <authorList>
            <person name="Lee D.-Y."/>
            <person name="Jeon J."/>
            <person name="Kim K.-T."/>
            <person name="Cheong K."/>
            <person name="Song H."/>
            <person name="Choi G."/>
            <person name="Ko J."/>
            <person name="Opiyo S.O."/>
            <person name="Zuo S."/>
            <person name="Madhav S."/>
            <person name="Lee Y.-H."/>
            <person name="Wang G.-L."/>
        </authorList>
    </citation>
    <scope>NUCLEOTIDE SEQUENCE</scope>
    <source>
        <strain evidence="4">AG1-IA YN-7</strain>
    </source>
</reference>
<organism evidence="4 5">
    <name type="scientific">Rhizoctonia solani</name>
    <dbReference type="NCBI Taxonomy" id="456999"/>
    <lineage>
        <taxon>Eukaryota</taxon>
        <taxon>Fungi</taxon>
        <taxon>Dikarya</taxon>
        <taxon>Basidiomycota</taxon>
        <taxon>Agaricomycotina</taxon>
        <taxon>Agaricomycetes</taxon>
        <taxon>Cantharellales</taxon>
        <taxon>Ceratobasidiaceae</taxon>
        <taxon>Rhizoctonia</taxon>
    </lineage>
</organism>
<dbReference type="AlphaFoldDB" id="A0A8H7H4H4"/>
<keyword evidence="2" id="KW-0812">Transmembrane</keyword>
<accession>A0A8H7H4H4</accession>
<feature type="transmembrane region" description="Helical" evidence="2">
    <location>
        <begin position="20"/>
        <end position="43"/>
    </location>
</feature>
<keyword evidence="2" id="KW-0472">Membrane</keyword>
<proteinExistence type="predicted"/>
<dbReference type="Proteomes" id="UP000650582">
    <property type="component" value="Unassembled WGS sequence"/>
</dbReference>
<dbReference type="EMBL" id="JACYCC010000041">
    <property type="protein sequence ID" value="KAF8676908.1"/>
    <property type="molecule type" value="Genomic_DNA"/>
</dbReference>
<dbReference type="Pfam" id="PF20152">
    <property type="entry name" value="DUF6534"/>
    <property type="match status" value="1"/>
</dbReference>
<comment type="caution">
    <text evidence="4">The sequence shown here is derived from an EMBL/GenBank/DDBJ whole genome shotgun (WGS) entry which is preliminary data.</text>
</comment>
<feature type="transmembrane region" description="Helical" evidence="2">
    <location>
        <begin position="64"/>
        <end position="89"/>
    </location>
</feature>
<evidence type="ECO:0000256" key="2">
    <source>
        <dbReference type="SAM" id="Phobius"/>
    </source>
</evidence>
<feature type="region of interest" description="Disordered" evidence="1">
    <location>
        <begin position="284"/>
        <end position="306"/>
    </location>
</feature>
<feature type="transmembrane region" description="Helical" evidence="2">
    <location>
        <begin position="142"/>
        <end position="162"/>
    </location>
</feature>
<dbReference type="PANTHER" id="PTHR40465:SF1">
    <property type="entry name" value="DUF6534 DOMAIN-CONTAINING PROTEIN"/>
    <property type="match status" value="1"/>
</dbReference>
<evidence type="ECO:0000256" key="1">
    <source>
        <dbReference type="SAM" id="MobiDB-lite"/>
    </source>
</evidence>
<feature type="region of interest" description="Disordered" evidence="1">
    <location>
        <begin position="215"/>
        <end position="237"/>
    </location>
</feature>
<name>A0A8H7H4H4_9AGAM</name>
<dbReference type="InterPro" id="IPR045339">
    <property type="entry name" value="DUF6534"/>
</dbReference>
<sequence>MQYHYTITNYANPEALQFNIWSLNCEVGFMVIITFMVQAFFARRAWYFTKRVGSRFTTTRTTQFLGAVVGLLALMALGFGLGSFVMTFVLGRFSRFVEYRWLVGIWLGAAALCDIVIVYMLSTALMTQRTGFGRTDALINKLLRYTIHTGLLTSIIAVADLVCFCTMNNLVHFGFNMALGKLYTNTLLATLNARDTEPTNVVHVEEGSYNLKERQQNASHPQIKFNRPPGMTSSQDRGEPVIHLHTDTTIEVSNIEPRRRASRDQYQGRQVVVLQHGDKNAYNQNKDIEFDADGADSVDSFGKGRS</sequence>
<evidence type="ECO:0000313" key="5">
    <source>
        <dbReference type="Proteomes" id="UP000650582"/>
    </source>
</evidence>
<keyword evidence="2" id="KW-1133">Transmembrane helix</keyword>
<evidence type="ECO:0000313" key="4">
    <source>
        <dbReference type="EMBL" id="KAF8676908.1"/>
    </source>
</evidence>